<dbReference type="EMBL" id="CP024793">
    <property type="protein sequence ID" value="AUB44841.1"/>
    <property type="molecule type" value="Genomic_DNA"/>
</dbReference>
<evidence type="ECO:0000313" key="1">
    <source>
        <dbReference type="EMBL" id="AUB44841.1"/>
    </source>
</evidence>
<dbReference type="Proteomes" id="UP000232003">
    <property type="component" value="Plasmid pNFSY08"/>
</dbReference>
<keyword evidence="1" id="KW-0614">Plasmid</keyword>
<protein>
    <submittedName>
        <fullName evidence="1">Uncharacterized protein</fullName>
    </submittedName>
</protein>
<reference evidence="1 2" key="1">
    <citation type="submission" date="2017-11" db="EMBL/GenBank/DDBJ databases">
        <title>Complete genome of a free-living desiccation-tolerant cyanobacterium and its photosynthetic adaptation to extreme terrestrial habitat.</title>
        <authorList>
            <person name="Shang J."/>
        </authorList>
    </citation>
    <scope>NUCLEOTIDE SEQUENCE [LARGE SCALE GENOMIC DNA]</scope>
    <source>
        <strain evidence="1 2">CCNUN1</strain>
        <plasmid evidence="2">pnfsy08</plasmid>
    </source>
</reference>
<proteinExistence type="predicted"/>
<dbReference type="AlphaFoldDB" id="A0A2K8TB08"/>
<name>A0A2K8TB08_9NOSO</name>
<sequence>MTGVDYKCPNISACQEHSRKPSMVRFVFYLLNQQMCQLEDIKVDEKTLAELLHSSDQDLESLLANLDHLVVTQHTPY</sequence>
<dbReference type="RefSeq" id="WP_167407767.1">
    <property type="nucleotide sequence ID" value="NZ_CP024793.1"/>
</dbReference>
<gene>
    <name evidence="1" type="ORF">COO91_11088</name>
</gene>
<accession>A0A2K8TB08</accession>
<organism evidence="1 2">
    <name type="scientific">Nostoc flagelliforme CCNUN1</name>
    <dbReference type="NCBI Taxonomy" id="2038116"/>
    <lineage>
        <taxon>Bacteria</taxon>
        <taxon>Bacillati</taxon>
        <taxon>Cyanobacteriota</taxon>
        <taxon>Cyanophyceae</taxon>
        <taxon>Nostocales</taxon>
        <taxon>Nostocaceae</taxon>
        <taxon>Nostoc</taxon>
    </lineage>
</organism>
<dbReference type="KEGG" id="nfl:COO91_11088"/>
<evidence type="ECO:0000313" key="2">
    <source>
        <dbReference type="Proteomes" id="UP000232003"/>
    </source>
</evidence>
<keyword evidence="2" id="KW-1185">Reference proteome</keyword>
<geneLocation type="plasmid" evidence="2">
    <name>pnfsy08</name>
</geneLocation>